<dbReference type="AlphaFoldDB" id="A0AA39MGP1"/>
<proteinExistence type="predicted"/>
<reference evidence="1" key="1">
    <citation type="submission" date="2023-06" db="EMBL/GenBank/DDBJ databases">
        <authorList>
            <consortium name="Lawrence Berkeley National Laboratory"/>
            <person name="Ahrendt S."/>
            <person name="Sahu N."/>
            <person name="Indic B."/>
            <person name="Wong-Bajracharya J."/>
            <person name="Merenyi Z."/>
            <person name="Ke H.-M."/>
            <person name="Monk M."/>
            <person name="Kocsube S."/>
            <person name="Drula E."/>
            <person name="Lipzen A."/>
            <person name="Balint B."/>
            <person name="Henrissat B."/>
            <person name="Andreopoulos B."/>
            <person name="Martin F.M."/>
            <person name="Harder C.B."/>
            <person name="Rigling D."/>
            <person name="Ford K.L."/>
            <person name="Foster G.D."/>
            <person name="Pangilinan J."/>
            <person name="Papanicolaou A."/>
            <person name="Barry K."/>
            <person name="LaButti K."/>
            <person name="Viragh M."/>
            <person name="Koriabine M."/>
            <person name="Yan M."/>
            <person name="Riley R."/>
            <person name="Champramary S."/>
            <person name="Plett K.L."/>
            <person name="Tsai I.J."/>
            <person name="Slot J."/>
            <person name="Sipos G."/>
            <person name="Plett J."/>
            <person name="Nagy L.G."/>
            <person name="Grigoriev I.V."/>
        </authorList>
    </citation>
    <scope>NUCLEOTIDE SEQUENCE</scope>
    <source>
        <strain evidence="1">FPL87.14</strain>
    </source>
</reference>
<protein>
    <submittedName>
        <fullName evidence="1">Uncharacterized protein</fullName>
    </submittedName>
</protein>
<accession>A0AA39MGP1</accession>
<sequence length="156" mass="18181">EYLEGYKLGECWNDVLGCLMVWEGRGGFKDLKGAKNRLPSDRCPAEVVLWIKFYQHTHPEIATAGLRRFADEWWSWWKAMQLAWWVVDDVVGPLGDEYRVGLRGDWEVLSKRGQNGHVSPLTGLVWWGDCVDDDVELRREWAWALEECHHALLNLL</sequence>
<dbReference type="Proteomes" id="UP001175226">
    <property type="component" value="Unassembled WGS sequence"/>
</dbReference>
<feature type="non-terminal residue" evidence="1">
    <location>
        <position position="156"/>
    </location>
</feature>
<evidence type="ECO:0000313" key="1">
    <source>
        <dbReference type="EMBL" id="KAK0432815.1"/>
    </source>
</evidence>
<evidence type="ECO:0000313" key="2">
    <source>
        <dbReference type="Proteomes" id="UP001175226"/>
    </source>
</evidence>
<name>A0AA39MGP1_9AGAR</name>
<keyword evidence="2" id="KW-1185">Reference proteome</keyword>
<organism evidence="1 2">
    <name type="scientific">Armillaria borealis</name>
    <dbReference type="NCBI Taxonomy" id="47425"/>
    <lineage>
        <taxon>Eukaryota</taxon>
        <taxon>Fungi</taxon>
        <taxon>Dikarya</taxon>
        <taxon>Basidiomycota</taxon>
        <taxon>Agaricomycotina</taxon>
        <taxon>Agaricomycetes</taxon>
        <taxon>Agaricomycetidae</taxon>
        <taxon>Agaricales</taxon>
        <taxon>Marasmiineae</taxon>
        <taxon>Physalacriaceae</taxon>
        <taxon>Armillaria</taxon>
    </lineage>
</organism>
<comment type="caution">
    <text evidence="1">The sequence shown here is derived from an EMBL/GenBank/DDBJ whole genome shotgun (WGS) entry which is preliminary data.</text>
</comment>
<gene>
    <name evidence="1" type="ORF">EV421DRAFT_1689058</name>
</gene>
<dbReference type="EMBL" id="JAUEPT010000089">
    <property type="protein sequence ID" value="KAK0432815.1"/>
    <property type="molecule type" value="Genomic_DNA"/>
</dbReference>
<feature type="non-terminal residue" evidence="1">
    <location>
        <position position="1"/>
    </location>
</feature>